<comment type="caution">
    <text evidence="1">The sequence shown here is derived from an EMBL/GenBank/DDBJ whole genome shotgun (WGS) entry which is preliminary data.</text>
</comment>
<name>A0A918CXS1_9ACTN</name>
<reference evidence="1" key="1">
    <citation type="journal article" date="2014" name="Int. J. Syst. Evol. Microbiol.">
        <title>Complete genome sequence of Corynebacterium casei LMG S-19264T (=DSM 44701T), isolated from a smear-ripened cheese.</title>
        <authorList>
            <consortium name="US DOE Joint Genome Institute (JGI-PGF)"/>
            <person name="Walter F."/>
            <person name="Albersmeier A."/>
            <person name="Kalinowski J."/>
            <person name="Ruckert C."/>
        </authorList>
    </citation>
    <scope>NUCLEOTIDE SEQUENCE</scope>
    <source>
        <strain evidence="1">CGMCC 4.7110</strain>
    </source>
</reference>
<dbReference type="AlphaFoldDB" id="A0A918CXS1"/>
<dbReference type="EMBL" id="BMML01000049">
    <property type="protein sequence ID" value="GGN45876.1"/>
    <property type="molecule type" value="Genomic_DNA"/>
</dbReference>
<organism evidence="1 2">
    <name type="scientific">Streptomyces fuscichromogenes</name>
    <dbReference type="NCBI Taxonomy" id="1324013"/>
    <lineage>
        <taxon>Bacteria</taxon>
        <taxon>Bacillati</taxon>
        <taxon>Actinomycetota</taxon>
        <taxon>Actinomycetes</taxon>
        <taxon>Kitasatosporales</taxon>
        <taxon>Streptomycetaceae</taxon>
        <taxon>Streptomyces</taxon>
    </lineage>
</organism>
<sequence>MDVVVCGRAASGRCPPGWVLRTAGRAPFTVVVDREDDVHVTRTVLAAHQPAAGQVVVHPTVGGEGRLLWHDVLHAVSGRLPDRPSRAGSAGRAEQEHAVRAALEAGDVRRLTVLRGHRVPLGVWADLVALHRATGTDVSVVHHAPLPVDLAHLLRHCDHRMVTTRAAVQALYPPARP</sequence>
<evidence type="ECO:0000313" key="2">
    <source>
        <dbReference type="Proteomes" id="UP000653411"/>
    </source>
</evidence>
<proteinExistence type="predicted"/>
<reference evidence="1" key="2">
    <citation type="submission" date="2020-09" db="EMBL/GenBank/DDBJ databases">
        <authorList>
            <person name="Sun Q."/>
            <person name="Zhou Y."/>
        </authorList>
    </citation>
    <scope>NUCLEOTIDE SEQUENCE</scope>
    <source>
        <strain evidence="1">CGMCC 4.7110</strain>
    </source>
</reference>
<keyword evidence="2" id="KW-1185">Reference proteome</keyword>
<gene>
    <name evidence="1" type="ORF">GCM10011578_098250</name>
</gene>
<evidence type="ECO:0000313" key="1">
    <source>
        <dbReference type="EMBL" id="GGN45876.1"/>
    </source>
</evidence>
<dbReference type="Proteomes" id="UP000653411">
    <property type="component" value="Unassembled WGS sequence"/>
</dbReference>
<protein>
    <submittedName>
        <fullName evidence="1">Uncharacterized protein</fullName>
    </submittedName>
</protein>
<dbReference type="RefSeq" id="WP_189269501.1">
    <property type="nucleotide sequence ID" value="NZ_BMML01000049.1"/>
</dbReference>
<accession>A0A918CXS1</accession>